<dbReference type="PANTHER" id="PTHR21089">
    <property type="entry name" value="SHIKIMATE DEHYDROGENASE"/>
    <property type="match status" value="1"/>
</dbReference>
<dbReference type="GO" id="GO:0009423">
    <property type="term" value="P:chorismate biosynthetic process"/>
    <property type="evidence" value="ECO:0007669"/>
    <property type="project" value="TreeGrafter"/>
</dbReference>
<evidence type="ECO:0000256" key="3">
    <source>
        <dbReference type="ARBA" id="ARBA00023141"/>
    </source>
</evidence>
<protein>
    <submittedName>
        <fullName evidence="5">Shikimate dehydrogenase</fullName>
    </submittedName>
</protein>
<dbReference type="EMBL" id="BMJJ01000011">
    <property type="protein sequence ID" value="GGD33751.1"/>
    <property type="molecule type" value="Genomic_DNA"/>
</dbReference>
<organism evidence="5 6">
    <name type="scientific">Aureimonas glaciei</name>
    <dbReference type="NCBI Taxonomy" id="1776957"/>
    <lineage>
        <taxon>Bacteria</taxon>
        <taxon>Pseudomonadati</taxon>
        <taxon>Pseudomonadota</taxon>
        <taxon>Alphaproteobacteria</taxon>
        <taxon>Hyphomicrobiales</taxon>
        <taxon>Aurantimonadaceae</taxon>
        <taxon>Aureimonas</taxon>
    </lineage>
</organism>
<keyword evidence="3" id="KW-0057">Aromatic amino acid biosynthesis</keyword>
<dbReference type="InterPro" id="IPR046346">
    <property type="entry name" value="Aminoacid_DH-like_N_sf"/>
</dbReference>
<dbReference type="GO" id="GO:0004764">
    <property type="term" value="F:shikimate 3-dehydrogenase (NADP+) activity"/>
    <property type="evidence" value="ECO:0007669"/>
    <property type="project" value="InterPro"/>
</dbReference>
<dbReference type="InterPro" id="IPR036291">
    <property type="entry name" value="NAD(P)-bd_dom_sf"/>
</dbReference>
<dbReference type="AlphaFoldDB" id="A0A916Y7P0"/>
<dbReference type="SUPFAM" id="SSF53223">
    <property type="entry name" value="Aminoacid dehydrogenase-like, N-terminal domain"/>
    <property type="match status" value="1"/>
</dbReference>
<comment type="pathway">
    <text evidence="1">Metabolic intermediate biosynthesis; chorismate biosynthesis; chorismate from D-erythrose 4-phosphate and phosphoenolpyruvate: step 4/7.</text>
</comment>
<accession>A0A916Y7P0</accession>
<dbReference type="RefSeq" id="WP_188854308.1">
    <property type="nucleotide sequence ID" value="NZ_BMJJ01000011.1"/>
</dbReference>
<dbReference type="GO" id="GO:0019632">
    <property type="term" value="P:shikimate metabolic process"/>
    <property type="evidence" value="ECO:0007669"/>
    <property type="project" value="TreeGrafter"/>
</dbReference>
<proteinExistence type="predicted"/>
<name>A0A916Y7P0_9HYPH</name>
<dbReference type="InterPro" id="IPR013708">
    <property type="entry name" value="Shikimate_DH-bd_N"/>
</dbReference>
<evidence type="ECO:0000313" key="6">
    <source>
        <dbReference type="Proteomes" id="UP000613160"/>
    </source>
</evidence>
<evidence type="ECO:0000256" key="1">
    <source>
        <dbReference type="ARBA" id="ARBA00004871"/>
    </source>
</evidence>
<dbReference type="Pfam" id="PF08501">
    <property type="entry name" value="Shikimate_dh_N"/>
    <property type="match status" value="1"/>
</dbReference>
<dbReference type="Gene3D" id="3.40.50.720">
    <property type="entry name" value="NAD(P)-binding Rossmann-like Domain"/>
    <property type="match status" value="1"/>
</dbReference>
<dbReference type="GO" id="GO:0005829">
    <property type="term" value="C:cytosol"/>
    <property type="evidence" value="ECO:0007669"/>
    <property type="project" value="TreeGrafter"/>
</dbReference>
<evidence type="ECO:0000259" key="4">
    <source>
        <dbReference type="Pfam" id="PF08501"/>
    </source>
</evidence>
<reference evidence="5" key="1">
    <citation type="journal article" date="2014" name="Int. J. Syst. Evol. Microbiol.">
        <title>Complete genome sequence of Corynebacterium casei LMG S-19264T (=DSM 44701T), isolated from a smear-ripened cheese.</title>
        <authorList>
            <consortium name="US DOE Joint Genome Institute (JGI-PGF)"/>
            <person name="Walter F."/>
            <person name="Albersmeier A."/>
            <person name="Kalinowski J."/>
            <person name="Ruckert C."/>
        </authorList>
    </citation>
    <scope>NUCLEOTIDE SEQUENCE</scope>
    <source>
        <strain evidence="5">CGMCC 1.15493</strain>
    </source>
</reference>
<keyword evidence="2" id="KW-0560">Oxidoreductase</keyword>
<comment type="caution">
    <text evidence="5">The sequence shown here is derived from an EMBL/GenBank/DDBJ whole genome shotgun (WGS) entry which is preliminary data.</text>
</comment>
<dbReference type="Gene3D" id="3.40.50.10860">
    <property type="entry name" value="Leucine Dehydrogenase, chain A, domain 1"/>
    <property type="match status" value="1"/>
</dbReference>
<dbReference type="SUPFAM" id="SSF51735">
    <property type="entry name" value="NAD(P)-binding Rossmann-fold domains"/>
    <property type="match status" value="1"/>
</dbReference>
<dbReference type="GO" id="GO:0009073">
    <property type="term" value="P:aromatic amino acid family biosynthetic process"/>
    <property type="evidence" value="ECO:0007669"/>
    <property type="project" value="UniProtKB-KW"/>
</dbReference>
<dbReference type="Proteomes" id="UP000613160">
    <property type="component" value="Unassembled WGS sequence"/>
</dbReference>
<keyword evidence="6" id="KW-1185">Reference proteome</keyword>
<reference evidence="5" key="2">
    <citation type="submission" date="2020-09" db="EMBL/GenBank/DDBJ databases">
        <authorList>
            <person name="Sun Q."/>
            <person name="Zhou Y."/>
        </authorList>
    </citation>
    <scope>NUCLEOTIDE SEQUENCE</scope>
    <source>
        <strain evidence="5">CGMCC 1.15493</strain>
    </source>
</reference>
<dbReference type="GO" id="GO:0050661">
    <property type="term" value="F:NADP binding"/>
    <property type="evidence" value="ECO:0007669"/>
    <property type="project" value="TreeGrafter"/>
</dbReference>
<dbReference type="PANTHER" id="PTHR21089:SF1">
    <property type="entry name" value="BIFUNCTIONAL 3-DEHYDROQUINATE DEHYDRATASE_SHIKIMATE DEHYDROGENASE, CHLOROPLASTIC"/>
    <property type="match status" value="1"/>
</dbReference>
<evidence type="ECO:0000256" key="2">
    <source>
        <dbReference type="ARBA" id="ARBA00023002"/>
    </source>
</evidence>
<dbReference type="InterPro" id="IPR022893">
    <property type="entry name" value="Shikimate_DH_fam"/>
</dbReference>
<keyword evidence="3" id="KW-0028">Amino-acid biosynthesis</keyword>
<sequence>MDTPAEGHAVTRPDDPCPPITGETAIVAIVGDPIRQVKSPSSFNAAFARRGIGAVMVPFQLSSASFEADMPALMRVANLGGIVVTMPFKTRIMPMLEGFSDAARSVGAVNALRRLPGGGWFGDIFDGVGLVGAVRAIGVAPAGLRVGLIGAGGAGSAIAFALAGAGIHSLALMDREPARAAGLARRIAEAGTPAQAVATLVPGDLDLLVNASPVGMAASDGLPVDVSSLHAGVAVVDIVTRPTTPLLDAARRLGCRHAGGAAMVAAQTAAIIDFLQIGSDRA</sequence>
<feature type="domain" description="Shikimate dehydrogenase substrate binding N-terminal" evidence="4">
    <location>
        <begin position="29"/>
        <end position="111"/>
    </location>
</feature>
<gene>
    <name evidence="5" type="ORF">GCM10011335_40960</name>
</gene>
<evidence type="ECO:0000313" key="5">
    <source>
        <dbReference type="EMBL" id="GGD33751.1"/>
    </source>
</evidence>